<evidence type="ECO:0000313" key="2">
    <source>
        <dbReference type="Proteomes" id="UP001284601"/>
    </source>
</evidence>
<reference evidence="2" key="1">
    <citation type="submission" date="2023-07" db="EMBL/GenBank/DDBJ databases">
        <title>Conexibacter stalactiti sp. nov., isolated from stalactites in a lava cave and emended description of the genus Conexibacter.</title>
        <authorList>
            <person name="Lee S.D."/>
        </authorList>
    </citation>
    <scope>NUCLEOTIDE SEQUENCE [LARGE SCALE GENOMIC DNA]</scope>
    <source>
        <strain evidence="2">KCTC 39840</strain>
    </source>
</reference>
<proteinExistence type="predicted"/>
<comment type="caution">
    <text evidence="1">The sequence shown here is derived from an EMBL/GenBank/DDBJ whole genome shotgun (WGS) entry which is preliminary data.</text>
</comment>
<keyword evidence="2" id="KW-1185">Reference proteome</keyword>
<dbReference type="InterPro" id="IPR035903">
    <property type="entry name" value="HesB-like_dom_sf"/>
</dbReference>
<gene>
    <name evidence="1" type="ORF">R7226_25400</name>
</gene>
<organism evidence="1 2">
    <name type="scientific">Conexibacter stalactiti</name>
    <dbReference type="NCBI Taxonomy" id="1940611"/>
    <lineage>
        <taxon>Bacteria</taxon>
        <taxon>Bacillati</taxon>
        <taxon>Actinomycetota</taxon>
        <taxon>Thermoleophilia</taxon>
        <taxon>Solirubrobacterales</taxon>
        <taxon>Conexibacteraceae</taxon>
        <taxon>Conexibacter</taxon>
    </lineage>
</organism>
<dbReference type="EMBL" id="JAWSTH010000099">
    <property type="protein sequence ID" value="MDW5597713.1"/>
    <property type="molecule type" value="Genomic_DNA"/>
</dbReference>
<name>A0ABU4HWN2_9ACTN</name>
<dbReference type="Gene3D" id="2.60.300.12">
    <property type="entry name" value="HesB-like domain"/>
    <property type="match status" value="1"/>
</dbReference>
<evidence type="ECO:0000313" key="1">
    <source>
        <dbReference type="EMBL" id="MDW5597713.1"/>
    </source>
</evidence>
<dbReference type="Proteomes" id="UP001284601">
    <property type="component" value="Unassembled WGS sequence"/>
</dbReference>
<sequence length="95" mass="9997">MLTITETAAEAIRGIVASPEIPDGAGIRIATQPGAEQPAPLEVTVAEVPADSDQVLDEAGARVFVEEHAAEILDDKTLDAQIEGQRVGFYIGEQL</sequence>
<dbReference type="RefSeq" id="WP_318600178.1">
    <property type="nucleotide sequence ID" value="NZ_JAWSTH010000099.1"/>
</dbReference>
<dbReference type="SUPFAM" id="SSF89360">
    <property type="entry name" value="HesB-like domain"/>
    <property type="match status" value="1"/>
</dbReference>
<accession>A0ABU4HWN2</accession>
<protein>
    <submittedName>
        <fullName evidence="1">HesB/YadR/YfhF-family protein</fullName>
    </submittedName>
</protein>